<dbReference type="Gene3D" id="3.60.21.10">
    <property type="match status" value="1"/>
</dbReference>
<dbReference type="Proteomes" id="UP000077266">
    <property type="component" value="Unassembled WGS sequence"/>
</dbReference>
<dbReference type="InterPro" id="IPR029052">
    <property type="entry name" value="Metallo-depent_PP-like"/>
</dbReference>
<feature type="domain" description="Calcineurin-like phosphoesterase" evidence="3">
    <location>
        <begin position="61"/>
        <end position="322"/>
    </location>
</feature>
<dbReference type="InterPro" id="IPR004843">
    <property type="entry name" value="Calcineurin-like_PHP"/>
</dbReference>
<accession>A0A165MG94</accession>
<dbReference type="GO" id="GO:0005737">
    <property type="term" value="C:cytoplasm"/>
    <property type="evidence" value="ECO:0007669"/>
    <property type="project" value="TreeGrafter"/>
</dbReference>
<dbReference type="PANTHER" id="PTHR32440:SF11">
    <property type="entry name" value="METALLOPHOSPHOESTERASE DOMAIN-CONTAINING PROTEIN"/>
    <property type="match status" value="1"/>
</dbReference>
<gene>
    <name evidence="4" type="ORF">EXIGLDRAFT_712374</name>
</gene>
<dbReference type="AlphaFoldDB" id="A0A165MG94"/>
<dbReference type="SUPFAM" id="SSF56300">
    <property type="entry name" value="Metallo-dependent phosphatases"/>
    <property type="match status" value="1"/>
</dbReference>
<dbReference type="InParanoid" id="A0A165MG94"/>
<name>A0A165MG94_EXIGL</name>
<keyword evidence="5" id="KW-1185">Reference proteome</keyword>
<organism evidence="4 5">
    <name type="scientific">Exidia glandulosa HHB12029</name>
    <dbReference type="NCBI Taxonomy" id="1314781"/>
    <lineage>
        <taxon>Eukaryota</taxon>
        <taxon>Fungi</taxon>
        <taxon>Dikarya</taxon>
        <taxon>Basidiomycota</taxon>
        <taxon>Agaricomycotina</taxon>
        <taxon>Agaricomycetes</taxon>
        <taxon>Auriculariales</taxon>
        <taxon>Exidiaceae</taxon>
        <taxon>Exidia</taxon>
    </lineage>
</organism>
<feature type="signal peptide" evidence="2">
    <location>
        <begin position="1"/>
        <end position="18"/>
    </location>
</feature>
<evidence type="ECO:0000313" key="5">
    <source>
        <dbReference type="Proteomes" id="UP000077266"/>
    </source>
</evidence>
<proteinExistence type="predicted"/>
<dbReference type="CDD" id="cd07383">
    <property type="entry name" value="MPP_Dcr2"/>
    <property type="match status" value="1"/>
</dbReference>
<evidence type="ECO:0000256" key="2">
    <source>
        <dbReference type="SAM" id="SignalP"/>
    </source>
</evidence>
<protein>
    <submittedName>
        <fullName evidence="4">Metallo-dependent phosphatase</fullName>
    </submittedName>
</protein>
<dbReference type="STRING" id="1314781.A0A165MG94"/>
<evidence type="ECO:0000259" key="3">
    <source>
        <dbReference type="Pfam" id="PF00149"/>
    </source>
</evidence>
<dbReference type="Pfam" id="PF00149">
    <property type="entry name" value="Metallophos"/>
    <property type="match status" value="1"/>
</dbReference>
<reference evidence="4 5" key="1">
    <citation type="journal article" date="2016" name="Mol. Biol. Evol.">
        <title>Comparative Genomics of Early-Diverging Mushroom-Forming Fungi Provides Insights into the Origins of Lignocellulose Decay Capabilities.</title>
        <authorList>
            <person name="Nagy L.G."/>
            <person name="Riley R."/>
            <person name="Tritt A."/>
            <person name="Adam C."/>
            <person name="Daum C."/>
            <person name="Floudas D."/>
            <person name="Sun H."/>
            <person name="Yadav J.S."/>
            <person name="Pangilinan J."/>
            <person name="Larsson K.H."/>
            <person name="Matsuura K."/>
            <person name="Barry K."/>
            <person name="Labutti K."/>
            <person name="Kuo R."/>
            <person name="Ohm R.A."/>
            <person name="Bhattacharya S.S."/>
            <person name="Shirouzu T."/>
            <person name="Yoshinaga Y."/>
            <person name="Martin F.M."/>
            <person name="Grigoriev I.V."/>
            <person name="Hibbett D.S."/>
        </authorList>
    </citation>
    <scope>NUCLEOTIDE SEQUENCE [LARGE SCALE GENOMIC DNA]</scope>
    <source>
        <strain evidence="4 5">HHB12029</strain>
    </source>
</reference>
<keyword evidence="2" id="KW-0732">Signal</keyword>
<sequence>MLYSTLLTFAAVGAVALAAPPLSARLTRCHPENLLSRTRSKSELDPYPGKPKVTFARDGSFKLLVFSDLHFGENPWDWWGPEQDANSTRLMRRVLADERPDYVVINGDLITGENTFRENSTKLIDEIVAPLNEVGVPFSSTHGNHDNNINITHAEEIQREQKVAPRSYTRFAPPGVGGDQGPGNYWVPVNPAPALVLWFFDSQAGIAKNSTFENQIPLNDWVDQSVVGWMESEIALQNKAWGPATERGAIAFVHIPPHIVESLQQTLNSTQDPGLNADELGEGSTQSSWSLETTGNDGPFWDAIANQTLLPNLHAVVSGHDHGNEWCKRSGPSPSQDIVFCFAKHSGYGGYGQAEWGYGVRMFKFAPGSDVRRSVDTWIRLEEGEVRAKVRLDATYS</sequence>
<dbReference type="EMBL" id="KV425911">
    <property type="protein sequence ID" value="KZV99220.1"/>
    <property type="molecule type" value="Genomic_DNA"/>
</dbReference>
<dbReference type="OrthoDB" id="783096at2759"/>
<evidence type="ECO:0000313" key="4">
    <source>
        <dbReference type="EMBL" id="KZV99220.1"/>
    </source>
</evidence>
<feature type="chain" id="PRO_5007862504" evidence="2">
    <location>
        <begin position="19"/>
        <end position="397"/>
    </location>
</feature>
<dbReference type="GO" id="GO:0016788">
    <property type="term" value="F:hydrolase activity, acting on ester bonds"/>
    <property type="evidence" value="ECO:0007669"/>
    <property type="project" value="TreeGrafter"/>
</dbReference>
<feature type="region of interest" description="Disordered" evidence="1">
    <location>
        <begin position="270"/>
        <end position="289"/>
    </location>
</feature>
<dbReference type="PANTHER" id="PTHR32440">
    <property type="entry name" value="PHOSPHATASE DCR2-RELATED-RELATED"/>
    <property type="match status" value="1"/>
</dbReference>
<evidence type="ECO:0000256" key="1">
    <source>
        <dbReference type="SAM" id="MobiDB-lite"/>
    </source>
</evidence>